<gene>
    <name evidence="9" type="ORF">DN757_03620</name>
</gene>
<keyword evidence="4 7" id="KW-0812">Transmembrane</keyword>
<keyword evidence="6 7" id="KW-0472">Membrane</keyword>
<protein>
    <submittedName>
        <fullName evidence="9">ABC transporter permease</fullName>
    </submittedName>
</protein>
<evidence type="ECO:0000313" key="9">
    <source>
        <dbReference type="EMBL" id="PZT57089.1"/>
    </source>
</evidence>
<dbReference type="EMBL" id="QKWW01000011">
    <property type="protein sequence ID" value="PZT57089.1"/>
    <property type="molecule type" value="Genomic_DNA"/>
</dbReference>
<feature type="transmembrane region" description="Helical" evidence="7">
    <location>
        <begin position="22"/>
        <end position="44"/>
    </location>
</feature>
<keyword evidence="3" id="KW-1003">Cell membrane</keyword>
<evidence type="ECO:0000313" key="10">
    <source>
        <dbReference type="Proteomes" id="UP000249204"/>
    </source>
</evidence>
<dbReference type="GO" id="GO:0005886">
    <property type="term" value="C:plasma membrane"/>
    <property type="evidence" value="ECO:0007669"/>
    <property type="project" value="UniProtKB-SubCell"/>
</dbReference>
<evidence type="ECO:0000256" key="6">
    <source>
        <dbReference type="ARBA" id="ARBA00023136"/>
    </source>
</evidence>
<organism evidence="9 10">
    <name type="scientific">Paenibacillus silvae</name>
    <dbReference type="NCBI Taxonomy" id="1325358"/>
    <lineage>
        <taxon>Bacteria</taxon>
        <taxon>Bacillati</taxon>
        <taxon>Bacillota</taxon>
        <taxon>Bacilli</taxon>
        <taxon>Bacillales</taxon>
        <taxon>Paenibacillaceae</taxon>
        <taxon>Paenibacillus</taxon>
    </lineage>
</organism>
<dbReference type="PROSITE" id="PS50928">
    <property type="entry name" value="ABC_TM1"/>
    <property type="match status" value="1"/>
</dbReference>
<evidence type="ECO:0000256" key="7">
    <source>
        <dbReference type="RuleBase" id="RU363032"/>
    </source>
</evidence>
<dbReference type="PANTHER" id="PTHR43744:SF9">
    <property type="entry name" value="POLYGALACTURONAN_RHAMNOGALACTURONAN TRANSPORT SYSTEM PERMEASE PROTEIN YTCP"/>
    <property type="match status" value="1"/>
</dbReference>
<dbReference type="InterPro" id="IPR035906">
    <property type="entry name" value="MetI-like_sf"/>
</dbReference>
<keyword evidence="2 7" id="KW-0813">Transport</keyword>
<evidence type="ECO:0000256" key="2">
    <source>
        <dbReference type="ARBA" id="ARBA00022448"/>
    </source>
</evidence>
<feature type="transmembrane region" description="Helical" evidence="7">
    <location>
        <begin position="56"/>
        <end position="73"/>
    </location>
</feature>
<keyword evidence="5 7" id="KW-1133">Transmembrane helix</keyword>
<evidence type="ECO:0000256" key="5">
    <source>
        <dbReference type="ARBA" id="ARBA00022989"/>
    </source>
</evidence>
<dbReference type="PANTHER" id="PTHR43744">
    <property type="entry name" value="ABC TRANSPORTER PERMEASE PROTEIN MG189-RELATED-RELATED"/>
    <property type="match status" value="1"/>
</dbReference>
<evidence type="ECO:0000256" key="4">
    <source>
        <dbReference type="ARBA" id="ARBA00022692"/>
    </source>
</evidence>
<feature type="domain" description="ABC transmembrane type-1" evidence="8">
    <location>
        <begin position="83"/>
        <end position="286"/>
    </location>
</feature>
<comment type="similarity">
    <text evidence="7">Belongs to the binding-protein-dependent transport system permease family.</text>
</comment>
<accession>A0A2W6NMM3</accession>
<dbReference type="RefSeq" id="WP_111268911.1">
    <property type="nucleotide sequence ID" value="NZ_JAHXMW010000004.1"/>
</dbReference>
<evidence type="ECO:0000256" key="1">
    <source>
        <dbReference type="ARBA" id="ARBA00004651"/>
    </source>
</evidence>
<dbReference type="Proteomes" id="UP000249204">
    <property type="component" value="Unassembled WGS sequence"/>
</dbReference>
<dbReference type="Pfam" id="PF00528">
    <property type="entry name" value="BPD_transp_1"/>
    <property type="match status" value="1"/>
</dbReference>
<comment type="caution">
    <text evidence="9">The sequence shown here is derived from an EMBL/GenBank/DDBJ whole genome shotgun (WGS) entry which is preliminary data.</text>
</comment>
<feature type="transmembrane region" description="Helical" evidence="7">
    <location>
        <begin position="150"/>
        <end position="170"/>
    </location>
</feature>
<dbReference type="SUPFAM" id="SSF161098">
    <property type="entry name" value="MetI-like"/>
    <property type="match status" value="1"/>
</dbReference>
<name>A0A2W6NMM3_9BACL</name>
<feature type="transmembrane region" description="Helical" evidence="7">
    <location>
        <begin position="267"/>
        <end position="286"/>
    </location>
</feature>
<feature type="transmembrane region" description="Helical" evidence="7">
    <location>
        <begin position="191"/>
        <end position="213"/>
    </location>
</feature>
<reference evidence="9 10" key="1">
    <citation type="submission" date="2018-06" db="EMBL/GenBank/DDBJ databases">
        <title>Isolation of heavy metals resistant Paenibacillus silvae NC2 from Gold-Copper mine in ZiJin, China.</title>
        <authorList>
            <person name="Xu J."/>
            <person name="Mazhar H.S."/>
            <person name="Rensing C."/>
        </authorList>
    </citation>
    <scope>NUCLEOTIDE SEQUENCE [LARGE SCALE GENOMIC DNA]</scope>
    <source>
        <strain evidence="9 10">NC2</strain>
    </source>
</reference>
<feature type="transmembrane region" description="Helical" evidence="7">
    <location>
        <begin position="79"/>
        <end position="106"/>
    </location>
</feature>
<dbReference type="InterPro" id="IPR000515">
    <property type="entry name" value="MetI-like"/>
</dbReference>
<dbReference type="GO" id="GO:0055085">
    <property type="term" value="P:transmembrane transport"/>
    <property type="evidence" value="ECO:0007669"/>
    <property type="project" value="InterPro"/>
</dbReference>
<dbReference type="CDD" id="cd06261">
    <property type="entry name" value="TM_PBP2"/>
    <property type="match status" value="1"/>
</dbReference>
<dbReference type="Gene3D" id="1.10.3720.10">
    <property type="entry name" value="MetI-like"/>
    <property type="match status" value="1"/>
</dbReference>
<sequence>MEGGTSVNSRLYNSSAGRVFDVFNYVMLGLLGILTVLPFLYIIGNSFATEAEITERSFFLIPKVFSFSAYEYIFSSSTIFRSIGVSVFITVAGTLVNLFFTLTMAYPLSRSDFWGRNVLMNMVIFSMLFGGGMIPTYLVIRGLGLLDSYWALMLPGAISAFNLIVVKNFFQQMPPGLEEAARIDGCSDLGVLWRIVLPLSKPVIATFALFYAVGHWNNFFSALLYISDSDKWPLQVMLRQIVLLSQASVGDMANMDPNFVQPPEQSIKMAVIVVGTIPILLVYPFLQKHFAKGVMLGSIKG</sequence>
<comment type="subcellular location">
    <subcellularLocation>
        <location evidence="1 7">Cell membrane</location>
        <topology evidence="1 7">Multi-pass membrane protein</topology>
    </subcellularLocation>
</comment>
<dbReference type="AlphaFoldDB" id="A0A2W6NMM3"/>
<evidence type="ECO:0000256" key="3">
    <source>
        <dbReference type="ARBA" id="ARBA00022475"/>
    </source>
</evidence>
<proteinExistence type="inferred from homology"/>
<evidence type="ECO:0000259" key="8">
    <source>
        <dbReference type="PROSITE" id="PS50928"/>
    </source>
</evidence>
<feature type="transmembrane region" description="Helical" evidence="7">
    <location>
        <begin position="118"/>
        <end position="138"/>
    </location>
</feature>